<comment type="caution">
    <text evidence="3">The sequence shown here is derived from an EMBL/GenBank/DDBJ whole genome shotgun (WGS) entry which is preliminary data.</text>
</comment>
<proteinExistence type="predicted"/>
<evidence type="ECO:0000313" key="4">
    <source>
        <dbReference type="Proteomes" id="UP001154322"/>
    </source>
</evidence>
<gene>
    <name evidence="3" type="ORF">WJ0W_005037</name>
</gene>
<dbReference type="Proteomes" id="UP001154322">
    <property type="component" value="Unassembled WGS sequence"/>
</dbReference>
<evidence type="ECO:0000313" key="3">
    <source>
        <dbReference type="EMBL" id="CAH8247781.1"/>
    </source>
</evidence>
<evidence type="ECO:0000256" key="1">
    <source>
        <dbReference type="SAM" id="MobiDB-lite"/>
    </source>
</evidence>
<keyword evidence="4" id="KW-1185">Reference proteome</keyword>
<protein>
    <recommendedName>
        <fullName evidence="2">Tox-REase-9 domain-containing protein</fullName>
    </recommendedName>
</protein>
<evidence type="ECO:0000259" key="2">
    <source>
        <dbReference type="Pfam" id="PF15650"/>
    </source>
</evidence>
<dbReference type="EMBL" id="CALYLO010000008">
    <property type="protein sequence ID" value="CAH8247781.1"/>
    <property type="molecule type" value="Genomic_DNA"/>
</dbReference>
<feature type="domain" description="Tox-REase-9" evidence="2">
    <location>
        <begin position="3"/>
        <end position="79"/>
    </location>
</feature>
<name>A0ABM9G772_9BACL</name>
<organism evidence="3 4">
    <name type="scientific">Paenibacillus melissococcoides</name>
    <dbReference type="NCBI Taxonomy" id="2912268"/>
    <lineage>
        <taxon>Bacteria</taxon>
        <taxon>Bacillati</taxon>
        <taxon>Bacillota</taxon>
        <taxon>Bacilli</taxon>
        <taxon>Bacillales</taxon>
        <taxon>Paenibacillaceae</taxon>
        <taxon>Paenibacillus</taxon>
    </lineage>
</organism>
<dbReference type="RefSeq" id="WP_373871508.1">
    <property type="nucleotide sequence ID" value="NZ_AP031286.1"/>
</dbReference>
<feature type="region of interest" description="Disordered" evidence="1">
    <location>
        <begin position="13"/>
        <end position="35"/>
    </location>
</feature>
<sequence>MEYGKKLHKEYDYGPGVQKEKRLPSGKRMDGYDSKNKTIYELKPDNSRAIKRGTKQLERYVEEANKVYGSGHKGVLKTYPC</sequence>
<accession>A0ABM9G772</accession>
<dbReference type="InterPro" id="IPR028902">
    <property type="entry name" value="Tox-REase-9_dom"/>
</dbReference>
<dbReference type="Pfam" id="PF15650">
    <property type="entry name" value="Tox-REase-9"/>
    <property type="match status" value="1"/>
</dbReference>
<reference evidence="3" key="1">
    <citation type="submission" date="2022-06" db="EMBL/GenBank/DDBJ databases">
        <authorList>
            <person name="Dietemann V."/>
            <person name="Ory F."/>
            <person name="Dainat B."/>
            <person name="Oberhansli S."/>
        </authorList>
    </citation>
    <scope>NUCLEOTIDE SEQUENCE</scope>
    <source>
        <strain evidence="3">Ena-SAMPLE-TAB-26-04-2022-14:26:32:270-5432</strain>
    </source>
</reference>
<feature type="compositionally biased region" description="Basic and acidic residues" evidence="1">
    <location>
        <begin position="18"/>
        <end position="35"/>
    </location>
</feature>